<organism evidence="2 3">
    <name type="scientific">Victivallis vadensis</name>
    <dbReference type="NCBI Taxonomy" id="172901"/>
    <lineage>
        <taxon>Bacteria</taxon>
        <taxon>Pseudomonadati</taxon>
        <taxon>Lentisphaerota</taxon>
        <taxon>Lentisphaeria</taxon>
        <taxon>Victivallales</taxon>
        <taxon>Victivallaceae</taxon>
        <taxon>Victivallis</taxon>
    </lineage>
</organism>
<evidence type="ECO:0000313" key="2">
    <source>
        <dbReference type="EMBL" id="NMD87410.1"/>
    </source>
</evidence>
<dbReference type="SUPFAM" id="SSF88946">
    <property type="entry name" value="Sigma2 domain of RNA polymerase sigma factors"/>
    <property type="match status" value="1"/>
</dbReference>
<feature type="domain" description="RNA polymerase sigma-70 region 2" evidence="1">
    <location>
        <begin position="33"/>
        <end position="99"/>
    </location>
</feature>
<dbReference type="GO" id="GO:0006352">
    <property type="term" value="P:DNA-templated transcription initiation"/>
    <property type="evidence" value="ECO:0007669"/>
    <property type="project" value="InterPro"/>
</dbReference>
<dbReference type="NCBIfam" id="TIGR02937">
    <property type="entry name" value="sigma70-ECF"/>
    <property type="match status" value="1"/>
</dbReference>
<protein>
    <submittedName>
        <fullName evidence="2">Sigma-70 family RNA polymerase sigma factor</fullName>
    </submittedName>
</protein>
<proteinExistence type="predicted"/>
<comment type="caution">
    <text evidence="2">The sequence shown here is derived from an EMBL/GenBank/DDBJ whole genome shotgun (WGS) entry which is preliminary data.</text>
</comment>
<dbReference type="AlphaFoldDB" id="A0A848B0X0"/>
<dbReference type="SUPFAM" id="SSF88659">
    <property type="entry name" value="Sigma3 and sigma4 domains of RNA polymerase sigma factors"/>
    <property type="match status" value="1"/>
</dbReference>
<dbReference type="Proteomes" id="UP000576225">
    <property type="component" value="Unassembled WGS sequence"/>
</dbReference>
<dbReference type="InterPro" id="IPR013325">
    <property type="entry name" value="RNA_pol_sigma_r2"/>
</dbReference>
<dbReference type="GO" id="GO:0003700">
    <property type="term" value="F:DNA-binding transcription factor activity"/>
    <property type="evidence" value="ECO:0007669"/>
    <property type="project" value="InterPro"/>
</dbReference>
<accession>A0A848B0X0</accession>
<reference evidence="2 3" key="1">
    <citation type="submission" date="2020-04" db="EMBL/GenBank/DDBJ databases">
        <authorList>
            <person name="Hitch T.C.A."/>
            <person name="Wylensek D."/>
            <person name="Clavel T."/>
        </authorList>
    </citation>
    <scope>NUCLEOTIDE SEQUENCE [LARGE SCALE GENOMIC DNA]</scope>
    <source>
        <strain evidence="2 3">COR2-253-APC-1A</strain>
    </source>
</reference>
<evidence type="ECO:0000313" key="3">
    <source>
        <dbReference type="Proteomes" id="UP000576225"/>
    </source>
</evidence>
<name>A0A848B0X0_9BACT</name>
<dbReference type="RefSeq" id="WP_168962849.1">
    <property type="nucleotide sequence ID" value="NZ_JABAEW010000023.1"/>
</dbReference>
<dbReference type="InterPro" id="IPR007627">
    <property type="entry name" value="RNA_pol_sigma70_r2"/>
</dbReference>
<dbReference type="EMBL" id="JABAEW010000023">
    <property type="protein sequence ID" value="NMD87410.1"/>
    <property type="molecule type" value="Genomic_DNA"/>
</dbReference>
<dbReference type="InterPro" id="IPR013324">
    <property type="entry name" value="RNA_pol_sigma_r3/r4-like"/>
</dbReference>
<dbReference type="InterPro" id="IPR014284">
    <property type="entry name" value="RNA_pol_sigma-70_dom"/>
</dbReference>
<dbReference type="Gene3D" id="1.10.1740.10">
    <property type="match status" value="1"/>
</dbReference>
<dbReference type="Pfam" id="PF04542">
    <property type="entry name" value="Sigma70_r2"/>
    <property type="match status" value="1"/>
</dbReference>
<evidence type="ECO:0000259" key="1">
    <source>
        <dbReference type="Pfam" id="PF04542"/>
    </source>
</evidence>
<sequence>MREQWEMGTQTMLDRLRNTGTTRDIALELFQSKYRYLIFAIASEYGLNDTEANELLSIVLREVWQHTVAERYQDQRKPFRAFLRTVIKRRALDLIRKRKPWQVSLEDSYQQQDEDEGEDDFSLEHLPDADAENPFRHVEMQFDRMYYRNLILYGLKELRNRINEDTYQIFDLAMIQRRSSKDVADFFDVTVNYVNKVKRDNCERLRQMLQEFIEHGDNLPFNAGEEFEQEVTATIADFKEWV</sequence>
<gene>
    <name evidence="2" type="ORF">HF882_12525</name>
</gene>